<comment type="caution">
    <text evidence="1">The sequence shown here is derived from an EMBL/GenBank/DDBJ whole genome shotgun (WGS) entry which is preliminary data.</text>
</comment>
<dbReference type="AlphaFoldDB" id="A0A8S9YHW9"/>
<dbReference type="Proteomes" id="UP000822476">
    <property type="component" value="Unassembled WGS sequence"/>
</dbReference>
<dbReference type="EMBL" id="JTDE01005200">
    <property type="protein sequence ID" value="KAF7250708.1"/>
    <property type="molecule type" value="Genomic_DNA"/>
</dbReference>
<accession>A0A8S9YHW9</accession>
<organism evidence="1 2">
    <name type="scientific">Paragonimus skrjabini miyazakii</name>
    <dbReference type="NCBI Taxonomy" id="59628"/>
    <lineage>
        <taxon>Eukaryota</taxon>
        <taxon>Metazoa</taxon>
        <taxon>Spiralia</taxon>
        <taxon>Lophotrochozoa</taxon>
        <taxon>Platyhelminthes</taxon>
        <taxon>Trematoda</taxon>
        <taxon>Digenea</taxon>
        <taxon>Plagiorchiida</taxon>
        <taxon>Troglotremata</taxon>
        <taxon>Troglotrematidae</taxon>
        <taxon>Paragonimus</taxon>
    </lineage>
</organism>
<gene>
    <name evidence="1" type="ORF">EG68_09375</name>
</gene>
<reference evidence="1" key="1">
    <citation type="submission" date="2019-07" db="EMBL/GenBank/DDBJ databases">
        <title>Annotation for the trematode Paragonimus miyazaki's.</title>
        <authorList>
            <person name="Choi Y.-J."/>
        </authorList>
    </citation>
    <scope>NUCLEOTIDE SEQUENCE</scope>
    <source>
        <strain evidence="1">Japan</strain>
    </source>
</reference>
<name>A0A8S9YHW9_9TREM</name>
<evidence type="ECO:0000313" key="2">
    <source>
        <dbReference type="Proteomes" id="UP000822476"/>
    </source>
</evidence>
<keyword evidence="2" id="KW-1185">Reference proteome</keyword>
<sequence>MLSLTVPNVQWRTQCEENLNVVRMARNPFDQFTRPTEPCSSHVRKAQRLIALEKSIYNGHSSKCSSC</sequence>
<evidence type="ECO:0000313" key="1">
    <source>
        <dbReference type="EMBL" id="KAF7250708.1"/>
    </source>
</evidence>
<protein>
    <submittedName>
        <fullName evidence="1">Uncharacterized protein</fullName>
    </submittedName>
</protein>
<proteinExistence type="predicted"/>